<keyword evidence="3" id="KW-1185">Reference proteome</keyword>
<protein>
    <submittedName>
        <fullName evidence="2">Uncharacterized protein</fullName>
    </submittedName>
</protein>
<sequence>MRRVDASSKVPQTPSLRCLSHISASGHPTYHSDRRVAGLIAPPVRFHHDVPTHLGPTPQPSPDICLLHKSTPNSRNPTDHLRISRSHDLSRSCVGQNRPPGVRPPTEAVQTDDQVSD</sequence>
<accession>A0A0J1B7E7</accession>
<gene>
    <name evidence="2" type="ORF">CC85DRAFT_46189</name>
</gene>
<dbReference type="Proteomes" id="UP000053611">
    <property type="component" value="Unassembled WGS sequence"/>
</dbReference>
<evidence type="ECO:0000313" key="3">
    <source>
        <dbReference type="Proteomes" id="UP000053611"/>
    </source>
</evidence>
<feature type="compositionally biased region" description="Polar residues" evidence="1">
    <location>
        <begin position="108"/>
        <end position="117"/>
    </location>
</feature>
<dbReference type="GeneID" id="28987796"/>
<dbReference type="AlphaFoldDB" id="A0A0J1B7E7"/>
<dbReference type="RefSeq" id="XP_018280145.1">
    <property type="nucleotide sequence ID" value="XM_018427193.1"/>
</dbReference>
<feature type="region of interest" description="Disordered" evidence="1">
    <location>
        <begin position="1"/>
        <end position="117"/>
    </location>
</feature>
<name>A0A0J1B7E7_9TREE</name>
<feature type="compositionally biased region" description="Basic and acidic residues" evidence="1">
    <location>
        <begin position="77"/>
        <end position="90"/>
    </location>
</feature>
<dbReference type="EMBL" id="KQ087193">
    <property type="protein sequence ID" value="KLT43654.1"/>
    <property type="molecule type" value="Genomic_DNA"/>
</dbReference>
<organism evidence="2 3">
    <name type="scientific">Cutaneotrichosporon oleaginosum</name>
    <dbReference type="NCBI Taxonomy" id="879819"/>
    <lineage>
        <taxon>Eukaryota</taxon>
        <taxon>Fungi</taxon>
        <taxon>Dikarya</taxon>
        <taxon>Basidiomycota</taxon>
        <taxon>Agaricomycotina</taxon>
        <taxon>Tremellomycetes</taxon>
        <taxon>Trichosporonales</taxon>
        <taxon>Trichosporonaceae</taxon>
        <taxon>Cutaneotrichosporon</taxon>
    </lineage>
</organism>
<evidence type="ECO:0000256" key="1">
    <source>
        <dbReference type="SAM" id="MobiDB-lite"/>
    </source>
</evidence>
<reference evidence="2 3" key="1">
    <citation type="submission" date="2015-03" db="EMBL/GenBank/DDBJ databases">
        <title>Genomics and transcriptomics of the oil-accumulating basidiomycete yeast T. oleaginosus allow insights into substrate utilization and the diverse evolutionary trajectories of mating systems in fungi.</title>
        <authorList>
            <consortium name="DOE Joint Genome Institute"/>
            <person name="Kourist R."/>
            <person name="Kracht O."/>
            <person name="Bracharz F."/>
            <person name="Lipzen A."/>
            <person name="Nolan M."/>
            <person name="Ohm R."/>
            <person name="Grigoriev I."/>
            <person name="Sun S."/>
            <person name="Heitman J."/>
            <person name="Bruck T."/>
            <person name="Nowrousian M."/>
        </authorList>
    </citation>
    <scope>NUCLEOTIDE SEQUENCE [LARGE SCALE GENOMIC DNA]</scope>
    <source>
        <strain evidence="2 3">IBC0246</strain>
    </source>
</reference>
<proteinExistence type="predicted"/>
<evidence type="ECO:0000313" key="2">
    <source>
        <dbReference type="EMBL" id="KLT43654.1"/>
    </source>
</evidence>